<protein>
    <recommendedName>
        <fullName evidence="4">DUF4175 domain-containing protein</fullName>
    </recommendedName>
</protein>
<feature type="transmembrane region" description="Helical" evidence="1">
    <location>
        <begin position="48"/>
        <end position="66"/>
    </location>
</feature>
<dbReference type="EMBL" id="JAZAQF010000078">
    <property type="protein sequence ID" value="MFG3818575.1"/>
    <property type="molecule type" value="Genomic_DNA"/>
</dbReference>
<sequence>MKTQPDDLNPDQNLTIWQRFWGGTVLGLLGLAFAALYCYGVADVPWPMGGWFLGLVASGLLGLVAVKLKADPRRMLTALLDSLPG</sequence>
<feature type="transmembrane region" description="Helical" evidence="1">
    <location>
        <begin position="20"/>
        <end position="42"/>
    </location>
</feature>
<keyword evidence="3" id="KW-1185">Reference proteome</keyword>
<evidence type="ECO:0000313" key="3">
    <source>
        <dbReference type="Proteomes" id="UP001604335"/>
    </source>
</evidence>
<evidence type="ECO:0000256" key="1">
    <source>
        <dbReference type="SAM" id="Phobius"/>
    </source>
</evidence>
<dbReference type="RefSeq" id="WP_393014001.1">
    <property type="nucleotide sequence ID" value="NZ_JAZAQF010000078.1"/>
</dbReference>
<comment type="caution">
    <text evidence="2">The sequence shown here is derived from an EMBL/GenBank/DDBJ whole genome shotgun (WGS) entry which is preliminary data.</text>
</comment>
<keyword evidence="1" id="KW-0472">Membrane</keyword>
<accession>A0ABW7CBT2</accession>
<gene>
    <name evidence="2" type="ORF">VPK24_13065</name>
</gene>
<name>A0ABW7CBT2_9CYAN</name>
<evidence type="ECO:0000313" key="2">
    <source>
        <dbReference type="EMBL" id="MFG3818575.1"/>
    </source>
</evidence>
<reference evidence="3" key="1">
    <citation type="journal article" date="2024" name="Algal Res.">
        <title>Biochemical, toxicological and genomic investigation of a high-biomass producing Limnothrix strain isolated from Italian shallow drinking water reservoir.</title>
        <authorList>
            <person name="Simonazzi M."/>
            <person name="Shishido T.K."/>
            <person name="Delbaje E."/>
            <person name="Wahlsten M."/>
            <person name="Fewer D.P."/>
            <person name="Sivonen K."/>
            <person name="Pezzolesi L."/>
            <person name="Pistocchi R."/>
        </authorList>
    </citation>
    <scope>NUCLEOTIDE SEQUENCE [LARGE SCALE GENOMIC DNA]</scope>
    <source>
        <strain evidence="3">LRLZ20PSL1</strain>
    </source>
</reference>
<proteinExistence type="predicted"/>
<organism evidence="2 3">
    <name type="scientific">Limnothrix redekei LRLZ20PSL1</name>
    <dbReference type="NCBI Taxonomy" id="3112953"/>
    <lineage>
        <taxon>Bacteria</taxon>
        <taxon>Bacillati</taxon>
        <taxon>Cyanobacteriota</taxon>
        <taxon>Cyanophyceae</taxon>
        <taxon>Pseudanabaenales</taxon>
        <taxon>Pseudanabaenaceae</taxon>
        <taxon>Limnothrix</taxon>
    </lineage>
</organism>
<keyword evidence="1" id="KW-0812">Transmembrane</keyword>
<keyword evidence="1" id="KW-1133">Transmembrane helix</keyword>
<evidence type="ECO:0008006" key="4">
    <source>
        <dbReference type="Google" id="ProtNLM"/>
    </source>
</evidence>
<dbReference type="Proteomes" id="UP001604335">
    <property type="component" value="Unassembled WGS sequence"/>
</dbReference>